<reference evidence="2" key="1">
    <citation type="submission" date="2023-10" db="EMBL/GenBank/DDBJ databases">
        <authorList>
            <person name="Chen Y."/>
            <person name="Shah S."/>
            <person name="Dougan E. K."/>
            <person name="Thang M."/>
            <person name="Chan C."/>
        </authorList>
    </citation>
    <scope>NUCLEOTIDE SEQUENCE [LARGE SCALE GENOMIC DNA]</scope>
</reference>
<feature type="compositionally biased region" description="Low complexity" evidence="1">
    <location>
        <begin position="51"/>
        <end position="72"/>
    </location>
</feature>
<evidence type="ECO:0000313" key="3">
    <source>
        <dbReference type="Proteomes" id="UP001189429"/>
    </source>
</evidence>
<evidence type="ECO:0000313" key="2">
    <source>
        <dbReference type="EMBL" id="CAK0802128.1"/>
    </source>
</evidence>
<accession>A0ABN9QBN1</accession>
<evidence type="ECO:0000256" key="1">
    <source>
        <dbReference type="SAM" id="MobiDB-lite"/>
    </source>
</evidence>
<sequence length="158" mass="16323">MALTCAEPRLAPLGNTFQVWDERPRERKRSHSHSGYTPHHLRVLHDGSEPGGESRAASPGAAACASEASDGSTAAPGSRASEAPSSPRGSTAEPWPDTDSDGEEAYEWSPCSRGRRGPAPADARAQAGGGGWPRHASRGVPPLQVLATAPAGRAACLP</sequence>
<protein>
    <submittedName>
        <fullName evidence="2">Uncharacterized protein</fullName>
    </submittedName>
</protein>
<gene>
    <name evidence="2" type="ORF">PCOR1329_LOCUS9737</name>
</gene>
<comment type="caution">
    <text evidence="2">The sequence shown here is derived from an EMBL/GenBank/DDBJ whole genome shotgun (WGS) entry which is preliminary data.</text>
</comment>
<feature type="region of interest" description="Disordered" evidence="1">
    <location>
        <begin position="1"/>
        <end position="144"/>
    </location>
</feature>
<feature type="compositionally biased region" description="Acidic residues" evidence="1">
    <location>
        <begin position="96"/>
        <end position="106"/>
    </location>
</feature>
<proteinExistence type="predicted"/>
<keyword evidence="3" id="KW-1185">Reference proteome</keyword>
<feature type="non-terminal residue" evidence="2">
    <location>
        <position position="158"/>
    </location>
</feature>
<organism evidence="2 3">
    <name type="scientific">Prorocentrum cordatum</name>
    <dbReference type="NCBI Taxonomy" id="2364126"/>
    <lineage>
        <taxon>Eukaryota</taxon>
        <taxon>Sar</taxon>
        <taxon>Alveolata</taxon>
        <taxon>Dinophyceae</taxon>
        <taxon>Prorocentrales</taxon>
        <taxon>Prorocentraceae</taxon>
        <taxon>Prorocentrum</taxon>
    </lineage>
</organism>
<feature type="compositionally biased region" description="Low complexity" evidence="1">
    <location>
        <begin position="117"/>
        <end position="126"/>
    </location>
</feature>
<name>A0ABN9QBN1_9DINO</name>
<dbReference type="EMBL" id="CAUYUJ010002729">
    <property type="protein sequence ID" value="CAK0802128.1"/>
    <property type="molecule type" value="Genomic_DNA"/>
</dbReference>
<dbReference type="Proteomes" id="UP001189429">
    <property type="component" value="Unassembled WGS sequence"/>
</dbReference>